<keyword evidence="5" id="KW-0012">Acyltransferase</keyword>
<dbReference type="Gene3D" id="3.40.630.30">
    <property type="match status" value="2"/>
</dbReference>
<dbReference type="InterPro" id="IPR003447">
    <property type="entry name" value="FEMABX"/>
</dbReference>
<dbReference type="GO" id="GO:0008360">
    <property type="term" value="P:regulation of cell shape"/>
    <property type="evidence" value="ECO:0007669"/>
    <property type="project" value="UniProtKB-KW"/>
</dbReference>
<keyword evidence="6" id="KW-0961">Cell wall biogenesis/degradation</keyword>
<comment type="similarity">
    <text evidence="1">Belongs to the FemABX family.</text>
</comment>
<dbReference type="PATRIC" id="fig|360411.5.peg.3403"/>
<dbReference type="OrthoDB" id="9785911at2"/>
<name>A0A0P6XLN6_9CHLR</name>
<proteinExistence type="inferred from homology"/>
<dbReference type="GO" id="GO:0009252">
    <property type="term" value="P:peptidoglycan biosynthetic process"/>
    <property type="evidence" value="ECO:0007669"/>
    <property type="project" value="UniProtKB-KW"/>
</dbReference>
<dbReference type="PROSITE" id="PS51191">
    <property type="entry name" value="FEMABX"/>
    <property type="match status" value="1"/>
</dbReference>
<dbReference type="RefSeq" id="WP_061914794.1">
    <property type="nucleotide sequence ID" value="NZ_DF967971.1"/>
</dbReference>
<dbReference type="Proteomes" id="UP000050514">
    <property type="component" value="Unassembled WGS sequence"/>
</dbReference>
<accession>A0A0P6XLN6</accession>
<evidence type="ECO:0008006" key="9">
    <source>
        <dbReference type="Google" id="ProtNLM"/>
    </source>
</evidence>
<dbReference type="InterPro" id="IPR050644">
    <property type="entry name" value="PG_Glycine_Bridge_Synth"/>
</dbReference>
<evidence type="ECO:0000256" key="6">
    <source>
        <dbReference type="ARBA" id="ARBA00023316"/>
    </source>
</evidence>
<dbReference type="EMBL" id="LGHJ01000010">
    <property type="protein sequence ID" value="KPL77199.1"/>
    <property type="molecule type" value="Genomic_DNA"/>
</dbReference>
<evidence type="ECO:0000313" key="8">
    <source>
        <dbReference type="Proteomes" id="UP000050514"/>
    </source>
</evidence>
<evidence type="ECO:0000256" key="2">
    <source>
        <dbReference type="ARBA" id="ARBA00022679"/>
    </source>
</evidence>
<protein>
    <recommendedName>
        <fullName evidence="9">Peptidoglycan bridge formation glycyltransferase FemA/FemB family protein</fullName>
    </recommendedName>
</protein>
<evidence type="ECO:0000256" key="4">
    <source>
        <dbReference type="ARBA" id="ARBA00022984"/>
    </source>
</evidence>
<keyword evidence="3" id="KW-0133">Cell shape</keyword>
<dbReference type="SUPFAM" id="SSF55729">
    <property type="entry name" value="Acyl-CoA N-acyltransferases (Nat)"/>
    <property type="match status" value="2"/>
</dbReference>
<dbReference type="GO" id="GO:0016755">
    <property type="term" value="F:aminoacyltransferase activity"/>
    <property type="evidence" value="ECO:0007669"/>
    <property type="project" value="InterPro"/>
</dbReference>
<keyword evidence="2" id="KW-0808">Transferase</keyword>
<comment type="caution">
    <text evidence="7">The sequence shown here is derived from an EMBL/GenBank/DDBJ whole genome shotgun (WGS) entry which is preliminary data.</text>
</comment>
<dbReference type="GO" id="GO:0071555">
    <property type="term" value="P:cell wall organization"/>
    <property type="evidence" value="ECO:0007669"/>
    <property type="project" value="UniProtKB-KW"/>
</dbReference>
<dbReference type="InterPro" id="IPR016181">
    <property type="entry name" value="Acyl_CoA_acyltransferase"/>
</dbReference>
<gene>
    <name evidence="7" type="ORF">AC812_04375</name>
</gene>
<dbReference type="PANTHER" id="PTHR36174:SF1">
    <property type="entry name" value="LIPID II:GLYCINE GLYCYLTRANSFERASE"/>
    <property type="match status" value="1"/>
</dbReference>
<evidence type="ECO:0000256" key="5">
    <source>
        <dbReference type="ARBA" id="ARBA00023315"/>
    </source>
</evidence>
<evidence type="ECO:0000256" key="3">
    <source>
        <dbReference type="ARBA" id="ARBA00022960"/>
    </source>
</evidence>
<dbReference type="STRING" id="360411.AC812_04375"/>
<organism evidence="7 8">
    <name type="scientific">Bellilinea caldifistulae</name>
    <dbReference type="NCBI Taxonomy" id="360411"/>
    <lineage>
        <taxon>Bacteria</taxon>
        <taxon>Bacillati</taxon>
        <taxon>Chloroflexota</taxon>
        <taxon>Anaerolineae</taxon>
        <taxon>Anaerolineales</taxon>
        <taxon>Anaerolineaceae</taxon>
        <taxon>Bellilinea</taxon>
    </lineage>
</organism>
<keyword evidence="8" id="KW-1185">Reference proteome</keyword>
<reference evidence="7 8" key="1">
    <citation type="submission" date="2015-07" db="EMBL/GenBank/DDBJ databases">
        <title>Draft genome of Bellilinea caldifistulae DSM 17877.</title>
        <authorList>
            <person name="Hemp J."/>
            <person name="Ward L.M."/>
            <person name="Pace L.A."/>
            <person name="Fischer W.W."/>
        </authorList>
    </citation>
    <scope>NUCLEOTIDE SEQUENCE [LARGE SCALE GENOMIC DNA]</scope>
    <source>
        <strain evidence="7 8">GOMI-1</strain>
    </source>
</reference>
<evidence type="ECO:0000256" key="1">
    <source>
        <dbReference type="ARBA" id="ARBA00009943"/>
    </source>
</evidence>
<dbReference type="AlphaFoldDB" id="A0A0P6XLN6"/>
<dbReference type="PANTHER" id="PTHR36174">
    <property type="entry name" value="LIPID II:GLYCINE GLYCYLTRANSFERASE"/>
    <property type="match status" value="1"/>
</dbReference>
<sequence>MAVLDAAQWSTLLKQFPSAHLLQTAEWGEFKAAFGWQPLRLVSGSAAAQVLFRRLPLGLTIAYLPKGPLGSDWANLLAEVDEHCRRQRAIFLKVEPDCWEDEPDFTHLRNYFTGWFESRPVQPRRTVEISLAGNEEDWLNRMKQKTRYNIRLAQRKEVVVENSTDVNLFYRMMVTTGERDGFGVHSPDYYQRVFDSFAPKGMCVLLLAKYQNTPLAGLMIFAFGQRAWYFYGASSNEERHRMPAYLLQWEAMRWAASRGCTVYDLWGIPDEDEEVLESQFSTREDGLWGVYRFKRGFGGRVRRSVGAWDRVYQPLLYALYQQFIARRRIEG</sequence>
<keyword evidence="4" id="KW-0573">Peptidoglycan synthesis</keyword>
<evidence type="ECO:0000313" key="7">
    <source>
        <dbReference type="EMBL" id="KPL77199.1"/>
    </source>
</evidence>
<dbReference type="Pfam" id="PF02388">
    <property type="entry name" value="FemAB"/>
    <property type="match status" value="2"/>
</dbReference>